<evidence type="ECO:0000256" key="2">
    <source>
        <dbReference type="ARBA" id="ARBA00023163"/>
    </source>
</evidence>
<dbReference type="InterPro" id="IPR006447">
    <property type="entry name" value="Myb_dom_plants"/>
</dbReference>
<dbReference type="InterPro" id="IPR009057">
    <property type="entry name" value="Homeodomain-like_sf"/>
</dbReference>
<dbReference type="Gene3D" id="3.40.50.2300">
    <property type="match status" value="1"/>
</dbReference>
<evidence type="ECO:0000256" key="4">
    <source>
        <dbReference type="PROSITE-ProRule" id="PRU00169"/>
    </source>
</evidence>
<evidence type="ECO:0000256" key="5">
    <source>
        <dbReference type="SAM" id="MobiDB-lite"/>
    </source>
</evidence>
<reference evidence="7 8" key="1">
    <citation type="submission" date="2024-06" db="EMBL/GenBank/DDBJ databases">
        <title>A chromosome level genome sequence of Diviner's sage (Salvia divinorum).</title>
        <authorList>
            <person name="Ford S.A."/>
            <person name="Ro D.-K."/>
            <person name="Ness R.W."/>
            <person name="Phillips M.A."/>
        </authorList>
    </citation>
    <scope>NUCLEOTIDE SEQUENCE [LARGE SCALE GENOMIC DNA]</scope>
    <source>
        <strain evidence="7">SAF-2024a</strain>
        <tissue evidence="7">Leaf</tissue>
    </source>
</reference>
<feature type="region of interest" description="Disordered" evidence="5">
    <location>
        <begin position="246"/>
        <end position="317"/>
    </location>
</feature>
<dbReference type="EMBL" id="JBEAFC010000007">
    <property type="protein sequence ID" value="KAL1551753.1"/>
    <property type="molecule type" value="Genomic_DNA"/>
</dbReference>
<dbReference type="InterPro" id="IPR001789">
    <property type="entry name" value="Sig_transdc_resp-reg_receiver"/>
</dbReference>
<feature type="compositionally biased region" description="Basic and acidic residues" evidence="5">
    <location>
        <begin position="278"/>
        <end position="296"/>
    </location>
</feature>
<feature type="domain" description="Response regulatory" evidence="6">
    <location>
        <begin position="13"/>
        <end position="124"/>
    </location>
</feature>
<organism evidence="7 8">
    <name type="scientific">Salvia divinorum</name>
    <name type="common">Maria pastora</name>
    <name type="synonym">Diviner's sage</name>
    <dbReference type="NCBI Taxonomy" id="28513"/>
    <lineage>
        <taxon>Eukaryota</taxon>
        <taxon>Viridiplantae</taxon>
        <taxon>Streptophyta</taxon>
        <taxon>Embryophyta</taxon>
        <taxon>Tracheophyta</taxon>
        <taxon>Spermatophyta</taxon>
        <taxon>Magnoliopsida</taxon>
        <taxon>eudicotyledons</taxon>
        <taxon>Gunneridae</taxon>
        <taxon>Pentapetalae</taxon>
        <taxon>asterids</taxon>
        <taxon>lamiids</taxon>
        <taxon>Lamiales</taxon>
        <taxon>Lamiaceae</taxon>
        <taxon>Nepetoideae</taxon>
        <taxon>Mentheae</taxon>
        <taxon>Salviinae</taxon>
        <taxon>Salvia</taxon>
        <taxon>Salvia subgen. Calosphace</taxon>
    </lineage>
</organism>
<keyword evidence="2" id="KW-0804">Transcription</keyword>
<dbReference type="Gene3D" id="1.10.10.60">
    <property type="entry name" value="Homeodomain-like"/>
    <property type="match status" value="1"/>
</dbReference>
<evidence type="ECO:0000256" key="3">
    <source>
        <dbReference type="ARBA" id="ARBA00023242"/>
    </source>
</evidence>
<evidence type="ECO:0000313" key="8">
    <source>
        <dbReference type="Proteomes" id="UP001567538"/>
    </source>
</evidence>
<dbReference type="InterPro" id="IPR011006">
    <property type="entry name" value="CheY-like_superfamily"/>
</dbReference>
<evidence type="ECO:0000256" key="1">
    <source>
        <dbReference type="ARBA" id="ARBA00023015"/>
    </source>
</evidence>
<dbReference type="SUPFAM" id="SSF46689">
    <property type="entry name" value="Homeodomain-like"/>
    <property type="match status" value="1"/>
</dbReference>
<dbReference type="AlphaFoldDB" id="A0ABD1H924"/>
<evidence type="ECO:0000259" key="6">
    <source>
        <dbReference type="PROSITE" id="PS50110"/>
    </source>
</evidence>
<dbReference type="PANTHER" id="PTHR31442:SF32">
    <property type="entry name" value="TWO-COMPONENT RESPONSE REGULATOR ORR21-LIKE"/>
    <property type="match status" value="1"/>
</dbReference>
<protein>
    <recommendedName>
        <fullName evidence="6">Response regulatory domain-containing protein</fullName>
    </recommendedName>
</protein>
<accession>A0ABD1H924</accession>
<dbReference type="InterPro" id="IPR044841">
    <property type="entry name" value="LUX/BOA-like"/>
</dbReference>
<proteinExistence type="predicted"/>
<comment type="caution">
    <text evidence="7">The sequence shown here is derived from an EMBL/GenBank/DDBJ whole genome shotgun (WGS) entry which is preliminary data.</text>
</comment>
<gene>
    <name evidence="7" type="ORF">AAHA92_19553</name>
</gene>
<keyword evidence="3" id="KW-0539">Nucleus</keyword>
<sequence>MTSYLSIFVHQLHVVFVDHELDSLNTASLIGAGQHRVSHYPFADAAIPMLTNGETKIDLIIANINSPHVMRLLELGVSMEIPTILMSNDDDAVVAMWAIQKGAFLYIKRPTSLEMLKYLWQHVAREAMRVLRERERLMVASFITPPCGEMENPSNLFAMDEGKRKRNDYYNENYVENEHSFGNSTMSQGNVKRKMCTEWTAELHKKFEDAIYQLGDGNIFPKEIVKKMNMPELGRMQVASHLQKIRQAGGEDQEPSDGERSGRKRRRFGAMPGIMLAKLKDRAHDHSSNSEMEARVTESGMANQSTDGEGPSHKPSWFGSMLEIMKANSKDRVDDHGSRSEMEAVATETGMANQLTYNHVETEALVFFPTPESVAVDTHSSDDIPTFDEINAFLTSL</sequence>
<dbReference type="NCBIfam" id="TIGR01557">
    <property type="entry name" value="myb_SHAQKYF"/>
    <property type="match status" value="1"/>
</dbReference>
<keyword evidence="8" id="KW-1185">Reference proteome</keyword>
<dbReference type="Proteomes" id="UP001567538">
    <property type="component" value="Unassembled WGS sequence"/>
</dbReference>
<comment type="caution">
    <text evidence="4">Lacks conserved residue(s) required for the propagation of feature annotation.</text>
</comment>
<keyword evidence="1" id="KW-0805">Transcription regulation</keyword>
<evidence type="ECO:0000313" key="7">
    <source>
        <dbReference type="EMBL" id="KAL1551753.1"/>
    </source>
</evidence>
<name>A0ABD1H924_SALDI</name>
<dbReference type="PROSITE" id="PS50110">
    <property type="entry name" value="RESPONSE_REGULATORY"/>
    <property type="match status" value="1"/>
</dbReference>
<dbReference type="SUPFAM" id="SSF52172">
    <property type="entry name" value="CheY-like"/>
    <property type="match status" value="1"/>
</dbReference>
<dbReference type="PANTHER" id="PTHR31442">
    <property type="entry name" value="HOMEODOMAIN-LIKE SUPERFAMILY PROTEIN-RELATED"/>
    <property type="match status" value="1"/>
</dbReference>